<dbReference type="RefSeq" id="WP_145189065.1">
    <property type="nucleotide sequence ID" value="NZ_CP036266.1"/>
</dbReference>
<dbReference type="PANTHER" id="PTHR43737:SF1">
    <property type="entry name" value="DUF1501 DOMAIN-CONTAINING PROTEIN"/>
    <property type="match status" value="1"/>
</dbReference>
<evidence type="ECO:0008006" key="3">
    <source>
        <dbReference type="Google" id="ProtNLM"/>
    </source>
</evidence>
<dbReference type="EMBL" id="CP036266">
    <property type="protein sequence ID" value="QDT22737.1"/>
    <property type="molecule type" value="Genomic_DNA"/>
</dbReference>
<accession>A0A517PTN5</accession>
<dbReference type="AlphaFoldDB" id="A0A517PTN5"/>
<dbReference type="Gene3D" id="3.40.720.10">
    <property type="entry name" value="Alkaline Phosphatase, subunit A"/>
    <property type="match status" value="1"/>
</dbReference>
<dbReference type="InterPro" id="IPR010869">
    <property type="entry name" value="DUF1501"/>
</dbReference>
<dbReference type="OrthoDB" id="127333at2"/>
<sequence>MSLYHQQHVQAGRHGFSRRSFLRNVSLGAMAAGTLSFHDLMSVSAEELRKQGRSMILLWMSGGPSQFETFDPKPGTSSAGDKAPIKTAVSGIEISEEWKETAKVMQEIALIRSMTNKEGNHQRATYQMHTGYIPSGSVKHPSLGSNIVREIGNRELEIPSIVSVGATNGAGFLGVDYEPFNVSNPGSIPNNVAATVPDQRYQKRLGLLGRLDTEFASRGGEVVVKNHSKIYNKASAMVLSPQTKVFDLSEEPDTLRRQYGENNFGKGCLLARRLVEAGSTFIEVRSNGWDNHFDISESITQRSQEVDAGMATLISDLKQRGMLDRTLVVWMGEFGRTPKINARNGRDHYPRVFSAALAGGGVKGGQVIGSSTKDGSAVQDRPVTVTDLFCSICQSLNVNPKKENMSPLGRPMKIVDGGEVVQELFS</sequence>
<dbReference type="PANTHER" id="PTHR43737">
    <property type="entry name" value="BLL7424 PROTEIN"/>
    <property type="match status" value="1"/>
</dbReference>
<gene>
    <name evidence="1" type="ORF">HG66A1_45470</name>
</gene>
<reference evidence="1 2" key="1">
    <citation type="submission" date="2019-02" db="EMBL/GenBank/DDBJ databases">
        <title>Deep-cultivation of Planctomycetes and their phenomic and genomic characterization uncovers novel biology.</title>
        <authorList>
            <person name="Wiegand S."/>
            <person name="Jogler M."/>
            <person name="Boedeker C."/>
            <person name="Pinto D."/>
            <person name="Vollmers J."/>
            <person name="Rivas-Marin E."/>
            <person name="Kohn T."/>
            <person name="Peeters S.H."/>
            <person name="Heuer A."/>
            <person name="Rast P."/>
            <person name="Oberbeckmann S."/>
            <person name="Bunk B."/>
            <person name="Jeske O."/>
            <person name="Meyerdierks A."/>
            <person name="Storesund J.E."/>
            <person name="Kallscheuer N."/>
            <person name="Luecker S."/>
            <person name="Lage O.M."/>
            <person name="Pohl T."/>
            <person name="Merkel B.J."/>
            <person name="Hornburger P."/>
            <person name="Mueller R.-W."/>
            <person name="Bruemmer F."/>
            <person name="Labrenz M."/>
            <person name="Spormann A.M."/>
            <person name="Op den Camp H."/>
            <person name="Overmann J."/>
            <person name="Amann R."/>
            <person name="Jetten M.S.M."/>
            <person name="Mascher T."/>
            <person name="Medema M.H."/>
            <person name="Devos D.P."/>
            <person name="Kaster A.-K."/>
            <person name="Ovreas L."/>
            <person name="Rohde M."/>
            <person name="Galperin M.Y."/>
            <person name="Jogler C."/>
        </authorList>
    </citation>
    <scope>NUCLEOTIDE SEQUENCE [LARGE SCALE GENOMIC DNA]</scope>
    <source>
        <strain evidence="1 2">HG66A1</strain>
    </source>
</reference>
<dbReference type="Pfam" id="PF07394">
    <property type="entry name" value="DUF1501"/>
    <property type="match status" value="1"/>
</dbReference>
<dbReference type="PROSITE" id="PS51318">
    <property type="entry name" value="TAT"/>
    <property type="match status" value="1"/>
</dbReference>
<dbReference type="InterPro" id="IPR006311">
    <property type="entry name" value="TAT_signal"/>
</dbReference>
<organism evidence="1 2">
    <name type="scientific">Gimesia chilikensis</name>
    <dbReference type="NCBI Taxonomy" id="2605989"/>
    <lineage>
        <taxon>Bacteria</taxon>
        <taxon>Pseudomonadati</taxon>
        <taxon>Planctomycetota</taxon>
        <taxon>Planctomycetia</taxon>
        <taxon>Planctomycetales</taxon>
        <taxon>Planctomycetaceae</taxon>
        <taxon>Gimesia</taxon>
    </lineage>
</organism>
<proteinExistence type="predicted"/>
<dbReference type="InterPro" id="IPR017850">
    <property type="entry name" value="Alkaline_phosphatase_core_sf"/>
</dbReference>
<dbReference type="SUPFAM" id="SSF53649">
    <property type="entry name" value="Alkaline phosphatase-like"/>
    <property type="match status" value="1"/>
</dbReference>
<dbReference type="Proteomes" id="UP000320421">
    <property type="component" value="Chromosome"/>
</dbReference>
<evidence type="ECO:0000313" key="2">
    <source>
        <dbReference type="Proteomes" id="UP000320421"/>
    </source>
</evidence>
<keyword evidence="2" id="KW-1185">Reference proteome</keyword>
<evidence type="ECO:0000313" key="1">
    <source>
        <dbReference type="EMBL" id="QDT22737.1"/>
    </source>
</evidence>
<name>A0A517PTN5_9PLAN</name>
<protein>
    <recommendedName>
        <fullName evidence="3">DUF1501 domain-containing protein</fullName>
    </recommendedName>
</protein>